<gene>
    <name evidence="3" type="ORF">GCM10023333_03580</name>
</gene>
<evidence type="ECO:0000259" key="2">
    <source>
        <dbReference type="Pfam" id="PF14341"/>
    </source>
</evidence>
<keyword evidence="1" id="KW-1133">Transmembrane helix</keyword>
<organism evidence="3 4">
    <name type="scientific">Ferrimonas pelagia</name>
    <dbReference type="NCBI Taxonomy" id="1177826"/>
    <lineage>
        <taxon>Bacteria</taxon>
        <taxon>Pseudomonadati</taxon>
        <taxon>Pseudomonadota</taxon>
        <taxon>Gammaproteobacteria</taxon>
        <taxon>Alteromonadales</taxon>
        <taxon>Ferrimonadaceae</taxon>
        <taxon>Ferrimonas</taxon>
    </lineage>
</organism>
<evidence type="ECO:0000313" key="4">
    <source>
        <dbReference type="Proteomes" id="UP001499988"/>
    </source>
</evidence>
<keyword evidence="4" id="KW-1185">Reference proteome</keyword>
<evidence type="ECO:0000313" key="3">
    <source>
        <dbReference type="EMBL" id="GAA4874007.1"/>
    </source>
</evidence>
<dbReference type="EMBL" id="BAABJZ010000006">
    <property type="protein sequence ID" value="GAA4874007.1"/>
    <property type="molecule type" value="Genomic_DNA"/>
</dbReference>
<keyword evidence="1" id="KW-0472">Membrane</keyword>
<evidence type="ECO:0000256" key="1">
    <source>
        <dbReference type="SAM" id="Phobius"/>
    </source>
</evidence>
<sequence>MRQGRANGFITLTVSLVVSLVLAGISLYAAKVLLLEKRISANEQNYALAMALAESGLDAAAVLWSYDALDCDETKSWTIADGALVDHTGVETQRIDAKLSCTPPNSDTIPLIEVSYLDGGSKAKAFVAASFLLSPHGEGDPPPLSAAGFVDVQGAFRVGANPNGGGEGVPVSIWSGNDIDMSNANGKTCGAEEFARDRCASNPYSEKGNEGDDLAQSDPGFPEDLLLYFMGVPIEQWELLKTTGIIPSDHILADCSTLDAGSSGVFMVEGDCDVNGIGTAAAPVVLFVRDGNLKINGNDESYGFFFSLETSESGVAQLQANGTATVYGALMANHNNVKISSGNFGVTWDAEVSEAIASPPFPVLTMVPGSWRDFRVE</sequence>
<dbReference type="RefSeq" id="WP_345332765.1">
    <property type="nucleotide sequence ID" value="NZ_BAABJZ010000006.1"/>
</dbReference>
<dbReference type="InterPro" id="IPR025746">
    <property type="entry name" value="PilX_N_dom"/>
</dbReference>
<feature type="transmembrane region" description="Helical" evidence="1">
    <location>
        <begin position="12"/>
        <end position="34"/>
    </location>
</feature>
<dbReference type="Proteomes" id="UP001499988">
    <property type="component" value="Unassembled WGS sequence"/>
</dbReference>
<reference evidence="4" key="1">
    <citation type="journal article" date="2019" name="Int. J. Syst. Evol. Microbiol.">
        <title>The Global Catalogue of Microorganisms (GCM) 10K type strain sequencing project: providing services to taxonomists for standard genome sequencing and annotation.</title>
        <authorList>
            <consortium name="The Broad Institute Genomics Platform"/>
            <consortium name="The Broad Institute Genome Sequencing Center for Infectious Disease"/>
            <person name="Wu L."/>
            <person name="Ma J."/>
        </authorList>
    </citation>
    <scope>NUCLEOTIDE SEQUENCE [LARGE SCALE GENOMIC DNA]</scope>
    <source>
        <strain evidence="4">JCM 18401</strain>
    </source>
</reference>
<name>A0ABP9EB85_9GAMM</name>
<dbReference type="Pfam" id="PF14341">
    <property type="entry name" value="PilX_N"/>
    <property type="match status" value="1"/>
</dbReference>
<protein>
    <recommendedName>
        <fullName evidence="2">Type 4 fimbrial biogenesis protein PilX N-terminal domain-containing protein</fullName>
    </recommendedName>
</protein>
<keyword evidence="1" id="KW-0812">Transmembrane</keyword>
<accession>A0ABP9EB85</accession>
<comment type="caution">
    <text evidence="3">The sequence shown here is derived from an EMBL/GenBank/DDBJ whole genome shotgun (WGS) entry which is preliminary data.</text>
</comment>
<feature type="domain" description="Type 4 fimbrial biogenesis protein PilX N-terminal" evidence="2">
    <location>
        <begin position="8"/>
        <end position="57"/>
    </location>
</feature>
<proteinExistence type="predicted"/>